<dbReference type="InterPro" id="IPR005117">
    <property type="entry name" value="NiRdtase/SiRdtase_haem-b_fer"/>
</dbReference>
<dbReference type="Proteomes" id="UP000605848">
    <property type="component" value="Unassembled WGS sequence"/>
</dbReference>
<dbReference type="RefSeq" id="WP_202062107.1">
    <property type="nucleotide sequence ID" value="NZ_JAEQMY010000027.1"/>
</dbReference>
<dbReference type="NCBIfam" id="TIGR02435">
    <property type="entry name" value="CobG"/>
    <property type="match status" value="1"/>
</dbReference>
<dbReference type="Gene3D" id="3.90.480.10">
    <property type="entry name" value="Sulfite Reductase Hemoprotein,Domain 2"/>
    <property type="match status" value="1"/>
</dbReference>
<accession>A0A936Z7X9</accession>
<keyword evidence="4 8" id="KW-0560">Oxidoreductase</keyword>
<dbReference type="GO" id="GO:0051539">
    <property type="term" value="F:4 iron, 4 sulfur cluster binding"/>
    <property type="evidence" value="ECO:0007669"/>
    <property type="project" value="UniProtKB-KW"/>
</dbReference>
<dbReference type="InterPro" id="IPR012798">
    <property type="entry name" value="Cbl_synth_CobG-like"/>
</dbReference>
<dbReference type="InterPro" id="IPR036136">
    <property type="entry name" value="Nit/Sulf_reduc_fer-like_dom_sf"/>
</dbReference>
<dbReference type="InterPro" id="IPR006066">
    <property type="entry name" value="NO2/SO3_Rdtase_FeS/sirohaem_BS"/>
</dbReference>
<dbReference type="InterPro" id="IPR051329">
    <property type="entry name" value="NIR_SIR_4Fe-4S"/>
</dbReference>
<evidence type="ECO:0000259" key="7">
    <source>
        <dbReference type="Pfam" id="PF03460"/>
    </source>
</evidence>
<organism evidence="8 9">
    <name type="scientific">Microvirga aerilata</name>
    <dbReference type="NCBI Taxonomy" id="670292"/>
    <lineage>
        <taxon>Bacteria</taxon>
        <taxon>Pseudomonadati</taxon>
        <taxon>Pseudomonadota</taxon>
        <taxon>Alphaproteobacteria</taxon>
        <taxon>Hyphomicrobiales</taxon>
        <taxon>Methylobacteriaceae</taxon>
        <taxon>Microvirga</taxon>
    </lineage>
</organism>
<evidence type="ECO:0000256" key="3">
    <source>
        <dbReference type="ARBA" id="ARBA00022723"/>
    </source>
</evidence>
<evidence type="ECO:0000256" key="6">
    <source>
        <dbReference type="ARBA" id="ARBA00023014"/>
    </source>
</evidence>
<keyword evidence="2" id="KW-0349">Heme</keyword>
<dbReference type="SUPFAM" id="SSF55124">
    <property type="entry name" value="Nitrite/Sulfite reductase N-terminal domain-like"/>
    <property type="match status" value="2"/>
</dbReference>
<comment type="caution">
    <text evidence="8">The sequence shown here is derived from an EMBL/GenBank/DDBJ whole genome shotgun (WGS) entry which is preliminary data.</text>
</comment>
<keyword evidence="9" id="KW-1185">Reference proteome</keyword>
<feature type="domain" description="Nitrite/Sulfite reductase ferredoxin-like" evidence="7">
    <location>
        <begin position="19"/>
        <end position="85"/>
    </location>
</feature>
<name>A0A936Z7X9_9HYPH</name>
<dbReference type="PANTHER" id="PTHR32439">
    <property type="entry name" value="FERREDOXIN--NITRITE REDUCTASE, CHLOROPLASTIC"/>
    <property type="match status" value="1"/>
</dbReference>
<dbReference type="Gene3D" id="3.30.413.10">
    <property type="entry name" value="Sulfite Reductase Hemoprotein, domain 1"/>
    <property type="match status" value="2"/>
</dbReference>
<dbReference type="PANTHER" id="PTHR32439:SF9">
    <property type="entry name" value="BLR3264 PROTEIN"/>
    <property type="match status" value="1"/>
</dbReference>
<proteinExistence type="predicted"/>
<reference evidence="8" key="1">
    <citation type="submission" date="2021-01" db="EMBL/GenBank/DDBJ databases">
        <title>Microvirga sp.</title>
        <authorList>
            <person name="Kim M.K."/>
        </authorList>
    </citation>
    <scope>NUCLEOTIDE SEQUENCE</scope>
    <source>
        <strain evidence="8">5420S-16</strain>
    </source>
</reference>
<protein>
    <submittedName>
        <fullName evidence="8">Precorrin-3B synthase</fullName>
        <ecNumber evidence="8">1.14.13.83</ecNumber>
    </submittedName>
</protein>
<evidence type="ECO:0000256" key="1">
    <source>
        <dbReference type="ARBA" id="ARBA00022485"/>
    </source>
</evidence>
<dbReference type="Pfam" id="PF03460">
    <property type="entry name" value="NIR_SIR_ferr"/>
    <property type="match status" value="2"/>
</dbReference>
<evidence type="ECO:0000256" key="2">
    <source>
        <dbReference type="ARBA" id="ARBA00022617"/>
    </source>
</evidence>
<dbReference type="GO" id="GO:0046872">
    <property type="term" value="F:metal ion binding"/>
    <property type="evidence" value="ECO:0007669"/>
    <property type="project" value="UniProtKB-KW"/>
</dbReference>
<dbReference type="PROSITE" id="PS00365">
    <property type="entry name" value="NIR_SIR"/>
    <property type="match status" value="1"/>
</dbReference>
<evidence type="ECO:0000256" key="5">
    <source>
        <dbReference type="ARBA" id="ARBA00023004"/>
    </source>
</evidence>
<dbReference type="SUPFAM" id="SSF56014">
    <property type="entry name" value="Nitrite and sulphite reductase 4Fe-4S domain-like"/>
    <property type="match status" value="2"/>
</dbReference>
<evidence type="ECO:0000313" key="9">
    <source>
        <dbReference type="Proteomes" id="UP000605848"/>
    </source>
</evidence>
<keyword evidence="5" id="KW-0408">Iron</keyword>
<sequence length="435" mass="44724">MSAQDIIARRRGWCPGVRRPMETGDGLLVRIHPPGGRIAAGQARLIAQAAREHGNGLLDITARGNLQIRGVSDGTYPALLMRLTEEGLVEAEGEGPSRLTVVSPIAGIDPRERFDALALAQAIDSKAGAVEGLPPKFFVAVDGGGSMPLHEVGADLHMAATGEDASAAVALALAAPGGLAWIGATSVRDAPQASCSIISCFAAMRRAGRTEARRLRDLETDLAQELAGLAALAPVASPPVRPAASRAGVIGLGAEVAALLALPFGRCSAEQLDRAAGWSERFGTGEIRLSFTRGILLPGLSSEGIACVLDEAARCGFIADANDPRLSVIACPGRPACAGALTPAPDDALQFAGAAAGLTASGATLHVSGCPKGCAHPGRADLTLVGRSDGSYDVVLGGFARDAASLYLSVEEIMTRLMPVKTLNDLRSAFRRTAR</sequence>
<dbReference type="GO" id="GO:0043818">
    <property type="term" value="F:precorrin-3B synthase activity"/>
    <property type="evidence" value="ECO:0007669"/>
    <property type="project" value="UniProtKB-EC"/>
</dbReference>
<evidence type="ECO:0000313" key="8">
    <source>
        <dbReference type="EMBL" id="MBL0405753.1"/>
    </source>
</evidence>
<gene>
    <name evidence="8" type="primary">cobG</name>
    <name evidence="8" type="ORF">JKG68_17470</name>
</gene>
<dbReference type="PRINTS" id="PR00397">
    <property type="entry name" value="SIROHAEM"/>
</dbReference>
<evidence type="ECO:0000256" key="4">
    <source>
        <dbReference type="ARBA" id="ARBA00023002"/>
    </source>
</evidence>
<dbReference type="EC" id="1.14.13.83" evidence="8"/>
<dbReference type="AlphaFoldDB" id="A0A936Z7X9"/>
<dbReference type="EMBL" id="JAEQMY010000027">
    <property type="protein sequence ID" value="MBL0405753.1"/>
    <property type="molecule type" value="Genomic_DNA"/>
</dbReference>
<keyword evidence="1" id="KW-0004">4Fe-4S</keyword>
<dbReference type="InterPro" id="IPR045854">
    <property type="entry name" value="NO2/SO3_Rdtase_4Fe4S_sf"/>
</dbReference>
<dbReference type="GO" id="GO:0020037">
    <property type="term" value="F:heme binding"/>
    <property type="evidence" value="ECO:0007669"/>
    <property type="project" value="InterPro"/>
</dbReference>
<keyword evidence="3" id="KW-0479">Metal-binding</keyword>
<feature type="domain" description="Nitrite/Sulfite reductase ferredoxin-like" evidence="7">
    <location>
        <begin position="260"/>
        <end position="313"/>
    </location>
</feature>
<keyword evidence="6" id="KW-0411">Iron-sulfur</keyword>